<dbReference type="PANTHER" id="PTHR12526:SF572">
    <property type="entry name" value="BLL5144 PROTEIN"/>
    <property type="match status" value="1"/>
</dbReference>
<evidence type="ECO:0000259" key="1">
    <source>
        <dbReference type="Pfam" id="PF00534"/>
    </source>
</evidence>
<proteinExistence type="predicted"/>
<dbReference type="Proteomes" id="UP001138540">
    <property type="component" value="Unassembled WGS sequence"/>
</dbReference>
<dbReference type="Pfam" id="PF00534">
    <property type="entry name" value="Glycos_transf_1"/>
    <property type="match status" value="1"/>
</dbReference>
<dbReference type="PANTHER" id="PTHR12526">
    <property type="entry name" value="GLYCOSYLTRANSFERASE"/>
    <property type="match status" value="1"/>
</dbReference>
<keyword evidence="4" id="KW-1185">Reference proteome</keyword>
<dbReference type="SUPFAM" id="SSF53756">
    <property type="entry name" value="UDP-Glycosyltransferase/glycogen phosphorylase"/>
    <property type="match status" value="1"/>
</dbReference>
<sequence>MLGNALPRQCGLATYTSHSVKALRASFPRLRIDHYAMDDGFGVTYGPEVAMAIPAADISSYVRAASAIQRSGAELLWIHHEFGIFGGAAGDHLLALLRHVDLPLVVTLHTVLARPDPDQLRVMQALVAKADRLIVMAREAARLLETVYGVSAERIVVIPHGAPDRALLDTSVMKSRLRLGSGPVVLTFGLLSPGKGIETAIQAMPRIVSKHPELLYLVVGATHPVLLRREGEAYRERLKGLAAELGLQEHVRFVGDFLEDEDLLDYLQAADVYLTPYPGREQVTSGTLAYALAMGRPVVSTPYIHAEEALADGIGTFVPFGDSDAIASAITDLLNDPLSLSAHARRIWQAARSTIWEENARVVMDVFCDAKRGHPTAITTGQALAENKHVRLEGIAAMTDDVGIIQHSVLGVPDRRNGYCIDDNARALKLMCETRAGDPEERRRLALIYAAFIEHAWNDERGRFRNFMGYDRQWLEEEGSEDSNGRTLWTLGHVLRSAPDDFMRRWARELFDKALPLAEAMQSPRAIAFTMLGMAAVLEVEPGHERCRALLRRSVDLFTRLLADAHRPSWPWFEIVLSYDNARLSQAMIEAGRVLQDQAAIDLGLDTLRWLLGKQRAPEGHFRPVGTESFGKPFEEPASFDQQPLEATATIEACLSARRCDADPVWMAAASKAFGWFAGDNDLAMPLANEDRTLCYDGLTRDGVNLNRGAESILALQMARHSMAALMAEYEERPQLAVVL</sequence>
<comment type="caution">
    <text evidence="3">The sequence shown here is derived from an EMBL/GenBank/DDBJ whole genome shotgun (WGS) entry which is preliminary data.</text>
</comment>
<evidence type="ECO:0000313" key="3">
    <source>
        <dbReference type="EMBL" id="MBB5986873.1"/>
    </source>
</evidence>
<dbReference type="InterPro" id="IPR028098">
    <property type="entry name" value="Glyco_trans_4-like_N"/>
</dbReference>
<name>A0ABR6NK52_9SPHN</name>
<evidence type="ECO:0000259" key="2">
    <source>
        <dbReference type="Pfam" id="PF13439"/>
    </source>
</evidence>
<feature type="domain" description="Glycosyl transferase family 1" evidence="1">
    <location>
        <begin position="181"/>
        <end position="351"/>
    </location>
</feature>
<dbReference type="Pfam" id="PF13439">
    <property type="entry name" value="Glyco_transf_4"/>
    <property type="match status" value="1"/>
</dbReference>
<protein>
    <submittedName>
        <fullName evidence="3">Glycosyltransferase involved in cell wall biosynthesis</fullName>
    </submittedName>
</protein>
<gene>
    <name evidence="3" type="ORF">HNP60_002847</name>
</gene>
<dbReference type="RefSeq" id="WP_338056725.1">
    <property type="nucleotide sequence ID" value="NZ_JACHKA010000001.1"/>
</dbReference>
<dbReference type="Gene3D" id="3.40.50.2000">
    <property type="entry name" value="Glycogen Phosphorylase B"/>
    <property type="match status" value="2"/>
</dbReference>
<feature type="domain" description="Glycosyltransferase subfamily 4-like N-terminal" evidence="2">
    <location>
        <begin position="44"/>
        <end position="161"/>
    </location>
</feature>
<dbReference type="InterPro" id="IPR001296">
    <property type="entry name" value="Glyco_trans_1"/>
</dbReference>
<dbReference type="SUPFAM" id="SSF48208">
    <property type="entry name" value="Six-hairpin glycosidases"/>
    <property type="match status" value="1"/>
</dbReference>
<evidence type="ECO:0000313" key="4">
    <source>
        <dbReference type="Proteomes" id="UP001138540"/>
    </source>
</evidence>
<dbReference type="EMBL" id="JACHKA010000001">
    <property type="protein sequence ID" value="MBB5986873.1"/>
    <property type="molecule type" value="Genomic_DNA"/>
</dbReference>
<accession>A0ABR6NK52</accession>
<dbReference type="CDD" id="cd03822">
    <property type="entry name" value="GT4_mannosyltransferase-like"/>
    <property type="match status" value="1"/>
</dbReference>
<organism evidence="3 4">
    <name type="scientific">Sphingobium lignivorans</name>
    <dbReference type="NCBI Taxonomy" id="2735886"/>
    <lineage>
        <taxon>Bacteria</taxon>
        <taxon>Pseudomonadati</taxon>
        <taxon>Pseudomonadota</taxon>
        <taxon>Alphaproteobacteria</taxon>
        <taxon>Sphingomonadales</taxon>
        <taxon>Sphingomonadaceae</taxon>
        <taxon>Sphingobium</taxon>
    </lineage>
</organism>
<dbReference type="InterPro" id="IPR008928">
    <property type="entry name" value="6-hairpin_glycosidase_sf"/>
</dbReference>
<reference evidence="3 4" key="1">
    <citation type="submission" date="2020-08" db="EMBL/GenBank/DDBJ databases">
        <title>Exploring microbial biodiversity for novel pathways involved in the catabolism of aromatic compounds derived from lignin.</title>
        <authorList>
            <person name="Elkins J."/>
        </authorList>
    </citation>
    <scope>NUCLEOTIDE SEQUENCE [LARGE SCALE GENOMIC DNA]</scope>
    <source>
        <strain evidence="3 4">B1D3A</strain>
    </source>
</reference>